<evidence type="ECO:0000313" key="3">
    <source>
        <dbReference type="EMBL" id="OAD43258.1"/>
    </source>
</evidence>
<protein>
    <recommendedName>
        <fullName evidence="6">DUF2868 domain-containing protein</fullName>
    </recommendedName>
</protein>
<dbReference type="AlphaFoldDB" id="A0A167INN1"/>
<evidence type="ECO:0000256" key="1">
    <source>
        <dbReference type="SAM" id="Phobius"/>
    </source>
</evidence>
<dbReference type="STRING" id="1763535.LPB072_19260"/>
<feature type="transmembrane region" description="Helical" evidence="1">
    <location>
        <begin position="175"/>
        <end position="203"/>
    </location>
</feature>
<name>A0A167INN1_9BURK</name>
<dbReference type="EMBL" id="LVWD01000004">
    <property type="protein sequence ID" value="OAD43258.1"/>
    <property type="molecule type" value="Genomic_DNA"/>
</dbReference>
<keyword evidence="1" id="KW-0472">Membrane</keyword>
<dbReference type="InterPro" id="IPR021296">
    <property type="entry name" value="DUF2868"/>
</dbReference>
<accession>A0A167INN1</accession>
<dbReference type="Proteomes" id="UP000185680">
    <property type="component" value="Chromosome"/>
</dbReference>
<proteinExistence type="predicted"/>
<dbReference type="KEGG" id="hyl:LPB072_19260"/>
<dbReference type="RefSeq" id="WP_066086826.1">
    <property type="nucleotide sequence ID" value="NZ_CP017476.1"/>
</dbReference>
<keyword evidence="4" id="KW-1185">Reference proteome</keyword>
<keyword evidence="1" id="KW-0812">Transmembrane</keyword>
<dbReference type="Proteomes" id="UP000185657">
    <property type="component" value="Unassembled WGS sequence"/>
</dbReference>
<dbReference type="Pfam" id="PF11067">
    <property type="entry name" value="DUF2868"/>
    <property type="match status" value="1"/>
</dbReference>
<evidence type="ECO:0000313" key="5">
    <source>
        <dbReference type="Proteomes" id="UP000185680"/>
    </source>
</evidence>
<dbReference type="OrthoDB" id="6210861at2"/>
<reference evidence="2 5" key="2">
    <citation type="submission" date="2016-10" db="EMBL/GenBank/DDBJ databases">
        <title>Hydorgenophaga sp. LPB0072 isolated from gastropod.</title>
        <authorList>
            <person name="Kim E."/>
            <person name="Yi H."/>
        </authorList>
    </citation>
    <scope>NUCLEOTIDE SEQUENCE [LARGE SCALE GENOMIC DNA]</scope>
    <source>
        <strain evidence="2 5">LPB0072</strain>
    </source>
</reference>
<evidence type="ECO:0008006" key="6">
    <source>
        <dbReference type="Google" id="ProtNLM"/>
    </source>
</evidence>
<feature type="transmembrane region" description="Helical" evidence="1">
    <location>
        <begin position="136"/>
        <end position="154"/>
    </location>
</feature>
<feature type="transmembrane region" description="Helical" evidence="1">
    <location>
        <begin position="262"/>
        <end position="290"/>
    </location>
</feature>
<sequence length="473" mass="50726">MSQSPSPAPFRDIALAHAVRLLEEAGALDDAGEMTLAHARQHSEQDRILERARLLGARLGLLADWSRLRGALWLSAGLSVLLAYGLAGGLLAKALGTGQTINAALAFVAVLGVPVLALLLWLVWALGAALVSNGSGPWSLGQFMLGLAARLPWLHGPHSMNLLRGIHAVLRDNRLGLWLFGAISHALWALAFALMLLTLLVLFSFQSFQLTWETTILDAGFFERFLEVTGWLPKVLGFVVPDGVALNGTADMPGSAQPSLPIALWLLACTLLYGFLPRLLALVVCAAVWFRRSGQLSLDTRDPYFRQLAARFSAMAPATVVDEEHAAPREPGRLFRALVPGQPVPRVMIGFELSSELDWPPTALAGVADQTHAITGTMTERLQLLTALASAPPAKALILCSAATSPDRGAERFLRQVCAEVASCALLPVASRDPQNDKPERWAAWLAATGLKAVALCATAQDAQQWLEANDHG</sequence>
<feature type="transmembrane region" description="Helical" evidence="1">
    <location>
        <begin position="104"/>
        <end position="124"/>
    </location>
</feature>
<keyword evidence="1" id="KW-1133">Transmembrane helix</keyword>
<gene>
    <name evidence="2" type="ORF">LPB072_19260</name>
    <name evidence="3" type="ORF">LPB72_05290</name>
</gene>
<evidence type="ECO:0000313" key="4">
    <source>
        <dbReference type="Proteomes" id="UP000185657"/>
    </source>
</evidence>
<evidence type="ECO:0000313" key="2">
    <source>
        <dbReference type="EMBL" id="AOW14645.1"/>
    </source>
</evidence>
<feature type="transmembrane region" description="Helical" evidence="1">
    <location>
        <begin position="71"/>
        <end position="92"/>
    </location>
</feature>
<reference evidence="3 4" key="1">
    <citation type="submission" date="2016-02" db="EMBL/GenBank/DDBJ databases">
        <title>Draft genome sequence of Hydrogenophaga sp. LPB0072.</title>
        <authorList>
            <person name="Shin S.-K."/>
            <person name="Yi H."/>
        </authorList>
    </citation>
    <scope>NUCLEOTIDE SEQUENCE [LARGE SCALE GENOMIC DNA]</scope>
    <source>
        <strain evidence="3 4">LPB0072</strain>
    </source>
</reference>
<dbReference type="EMBL" id="CP017476">
    <property type="protein sequence ID" value="AOW14645.1"/>
    <property type="molecule type" value="Genomic_DNA"/>
</dbReference>
<organism evidence="2 5">
    <name type="scientific">Hydrogenophaga crassostreae</name>
    <dbReference type="NCBI Taxonomy" id="1763535"/>
    <lineage>
        <taxon>Bacteria</taxon>
        <taxon>Pseudomonadati</taxon>
        <taxon>Pseudomonadota</taxon>
        <taxon>Betaproteobacteria</taxon>
        <taxon>Burkholderiales</taxon>
        <taxon>Comamonadaceae</taxon>
        <taxon>Hydrogenophaga</taxon>
    </lineage>
</organism>